<protein>
    <submittedName>
        <fullName evidence="6">Chemotaxis protein</fullName>
    </submittedName>
</protein>
<dbReference type="GO" id="GO:0016020">
    <property type="term" value="C:membrane"/>
    <property type="evidence" value="ECO:0007669"/>
    <property type="project" value="InterPro"/>
</dbReference>
<sequence length="390" mass="41639">MLNLDRAVKHFDRRHMHLLFPGALGLAGAAAVLLAGGWSWGAVLVALMLGAAGIAAGMRIAAKQDELVRSLDTYMAQRQRFGGMLVPVWAAQIEASMSQSETAVSELVARFSGIVDKLDQVVLDSGTATASIEDGGDGLVAVFARSEQELGAVIASLKSAMSSKAAMLEKVQGLDRFIEELQRMAADVASIAAQANLLALNAAIEAARVGEAGRGFAVVAKEFRNLSTLSGETGKRIAGKVDVISTAIVATCEAAQESMSNESQSMSVSEAAIDSVLADFRNITDALVRSSSLLKDESIGIKSEVGEALVQLQFQDRISQIMSHVKGNIERLPDYLEQNRLQFAQSGVLQPLDPQALLAELERTYAMAEERAIHDGEEEAERKDSDVTFF</sequence>
<dbReference type="Pfam" id="PF00015">
    <property type="entry name" value="MCPsignal"/>
    <property type="match status" value="1"/>
</dbReference>
<reference evidence="7" key="1">
    <citation type="submission" date="2018-09" db="EMBL/GenBank/DDBJ databases">
        <authorList>
            <person name="Zhu H."/>
        </authorList>
    </citation>
    <scope>NUCLEOTIDE SEQUENCE [LARGE SCALE GENOMIC DNA]</scope>
    <source>
        <strain evidence="7">K1S02-23</strain>
    </source>
</reference>
<dbReference type="EMBL" id="QYUQ01000002">
    <property type="protein sequence ID" value="RJG01200.1"/>
    <property type="molecule type" value="Genomic_DNA"/>
</dbReference>
<dbReference type="SMART" id="SM00283">
    <property type="entry name" value="MA"/>
    <property type="match status" value="1"/>
</dbReference>
<evidence type="ECO:0000313" key="7">
    <source>
        <dbReference type="Proteomes" id="UP000266327"/>
    </source>
</evidence>
<proteinExistence type="inferred from homology"/>
<evidence type="ECO:0000256" key="2">
    <source>
        <dbReference type="ARBA" id="ARBA00029447"/>
    </source>
</evidence>
<feature type="transmembrane region" description="Helical" evidence="4">
    <location>
        <begin position="18"/>
        <end position="36"/>
    </location>
</feature>
<dbReference type="PANTHER" id="PTHR32089:SF112">
    <property type="entry name" value="LYSOZYME-LIKE PROTEIN-RELATED"/>
    <property type="match status" value="1"/>
</dbReference>
<evidence type="ECO:0000259" key="5">
    <source>
        <dbReference type="PROSITE" id="PS50111"/>
    </source>
</evidence>
<name>A0A3A3GJS2_9BURK</name>
<accession>A0A3A3GJS2</accession>
<evidence type="ECO:0000256" key="3">
    <source>
        <dbReference type="PROSITE-ProRule" id="PRU00284"/>
    </source>
</evidence>
<keyword evidence="7" id="KW-1185">Reference proteome</keyword>
<evidence type="ECO:0000256" key="1">
    <source>
        <dbReference type="ARBA" id="ARBA00023224"/>
    </source>
</evidence>
<keyword evidence="4" id="KW-0472">Membrane</keyword>
<dbReference type="SUPFAM" id="SSF58104">
    <property type="entry name" value="Methyl-accepting chemotaxis protein (MCP) signaling domain"/>
    <property type="match status" value="1"/>
</dbReference>
<dbReference type="Gene3D" id="1.10.287.950">
    <property type="entry name" value="Methyl-accepting chemotaxis protein"/>
    <property type="match status" value="1"/>
</dbReference>
<dbReference type="PROSITE" id="PS50111">
    <property type="entry name" value="CHEMOTAXIS_TRANSDUC_2"/>
    <property type="match status" value="1"/>
</dbReference>
<dbReference type="PRINTS" id="PR00260">
    <property type="entry name" value="CHEMTRNSDUCR"/>
</dbReference>
<keyword evidence="4" id="KW-1133">Transmembrane helix</keyword>
<comment type="caution">
    <text evidence="6">The sequence shown here is derived from an EMBL/GenBank/DDBJ whole genome shotgun (WGS) entry which is preliminary data.</text>
</comment>
<dbReference type="OrthoDB" id="3288815at2"/>
<dbReference type="GO" id="GO:0004888">
    <property type="term" value="F:transmembrane signaling receptor activity"/>
    <property type="evidence" value="ECO:0007669"/>
    <property type="project" value="InterPro"/>
</dbReference>
<comment type="similarity">
    <text evidence="2">Belongs to the methyl-accepting chemotaxis (MCP) protein family.</text>
</comment>
<evidence type="ECO:0000256" key="4">
    <source>
        <dbReference type="SAM" id="Phobius"/>
    </source>
</evidence>
<dbReference type="InterPro" id="IPR004090">
    <property type="entry name" value="Chemotax_Me-accpt_rcpt"/>
</dbReference>
<evidence type="ECO:0000313" key="6">
    <source>
        <dbReference type="EMBL" id="RJG01200.1"/>
    </source>
</evidence>
<dbReference type="GO" id="GO:0006935">
    <property type="term" value="P:chemotaxis"/>
    <property type="evidence" value="ECO:0007669"/>
    <property type="project" value="InterPro"/>
</dbReference>
<gene>
    <name evidence="6" type="ORF">D3878_06050</name>
</gene>
<dbReference type="PANTHER" id="PTHR32089">
    <property type="entry name" value="METHYL-ACCEPTING CHEMOTAXIS PROTEIN MCPB"/>
    <property type="match status" value="1"/>
</dbReference>
<dbReference type="AlphaFoldDB" id="A0A3A3GJS2"/>
<dbReference type="GO" id="GO:0007165">
    <property type="term" value="P:signal transduction"/>
    <property type="evidence" value="ECO:0007669"/>
    <property type="project" value="UniProtKB-KW"/>
</dbReference>
<dbReference type="InterPro" id="IPR004089">
    <property type="entry name" value="MCPsignal_dom"/>
</dbReference>
<feature type="domain" description="Methyl-accepting transducer" evidence="5">
    <location>
        <begin position="95"/>
        <end position="276"/>
    </location>
</feature>
<keyword evidence="4" id="KW-0812">Transmembrane</keyword>
<dbReference type="Proteomes" id="UP000266327">
    <property type="component" value="Unassembled WGS sequence"/>
</dbReference>
<keyword evidence="1 3" id="KW-0807">Transducer</keyword>
<organism evidence="6 7">
    <name type="scientific">Noviherbaspirillum sedimenti</name>
    <dbReference type="NCBI Taxonomy" id="2320865"/>
    <lineage>
        <taxon>Bacteria</taxon>
        <taxon>Pseudomonadati</taxon>
        <taxon>Pseudomonadota</taxon>
        <taxon>Betaproteobacteria</taxon>
        <taxon>Burkholderiales</taxon>
        <taxon>Oxalobacteraceae</taxon>
        <taxon>Noviherbaspirillum</taxon>
    </lineage>
</organism>